<evidence type="ECO:0000313" key="1">
    <source>
        <dbReference type="EMBL" id="MPM89578.1"/>
    </source>
</evidence>
<sequence length="140" mass="14556">MINKLTVPSCDSGGISVRSRAILAAVSNTFLPRICNTSYPIFSTSLTTFGRNGPTIITDGTSSVPWGLRRTISSLVTEYSSSGDVISSVPFMGLCIRLAATKPYSKSQSGTRMTTLGLRADGAAGQTILVTSTAISAALS</sequence>
<name>A0A645DKI6_9ZZZZ</name>
<dbReference type="AlphaFoldDB" id="A0A645DKI6"/>
<protein>
    <submittedName>
        <fullName evidence="1">Uncharacterized protein</fullName>
    </submittedName>
</protein>
<dbReference type="EMBL" id="VSSQ01036982">
    <property type="protein sequence ID" value="MPM89578.1"/>
    <property type="molecule type" value="Genomic_DNA"/>
</dbReference>
<gene>
    <name evidence="1" type="ORF">SDC9_136690</name>
</gene>
<reference evidence="1" key="1">
    <citation type="submission" date="2019-08" db="EMBL/GenBank/DDBJ databases">
        <authorList>
            <person name="Kucharzyk K."/>
            <person name="Murdoch R.W."/>
            <person name="Higgins S."/>
            <person name="Loffler F."/>
        </authorList>
    </citation>
    <scope>NUCLEOTIDE SEQUENCE</scope>
</reference>
<comment type="caution">
    <text evidence="1">The sequence shown here is derived from an EMBL/GenBank/DDBJ whole genome shotgun (WGS) entry which is preliminary data.</text>
</comment>
<accession>A0A645DKI6</accession>
<organism evidence="1">
    <name type="scientific">bioreactor metagenome</name>
    <dbReference type="NCBI Taxonomy" id="1076179"/>
    <lineage>
        <taxon>unclassified sequences</taxon>
        <taxon>metagenomes</taxon>
        <taxon>ecological metagenomes</taxon>
    </lineage>
</organism>
<proteinExistence type="predicted"/>